<dbReference type="Proteomes" id="UP001162131">
    <property type="component" value="Unassembled WGS sequence"/>
</dbReference>
<comment type="caution">
    <text evidence="1">The sequence shown here is derived from an EMBL/GenBank/DDBJ whole genome shotgun (WGS) entry which is preliminary data.</text>
</comment>
<reference evidence="1" key="1">
    <citation type="submission" date="2021-09" db="EMBL/GenBank/DDBJ databases">
        <authorList>
            <consortium name="AG Swart"/>
            <person name="Singh M."/>
            <person name="Singh A."/>
            <person name="Seah K."/>
            <person name="Emmerich C."/>
        </authorList>
    </citation>
    <scope>NUCLEOTIDE SEQUENCE</scope>
    <source>
        <strain evidence="1">ATCC30299</strain>
    </source>
</reference>
<gene>
    <name evidence="1" type="ORF">BSTOLATCC_MIC26456</name>
</gene>
<proteinExistence type="predicted"/>
<evidence type="ECO:0000313" key="1">
    <source>
        <dbReference type="EMBL" id="CAG9320542.1"/>
    </source>
</evidence>
<name>A0AAU9IXU1_9CILI</name>
<accession>A0AAU9IXU1</accession>
<dbReference type="AlphaFoldDB" id="A0AAU9IXU1"/>
<protein>
    <submittedName>
        <fullName evidence="1">Uncharacterized protein</fullName>
    </submittedName>
</protein>
<evidence type="ECO:0000313" key="2">
    <source>
        <dbReference type="Proteomes" id="UP001162131"/>
    </source>
</evidence>
<organism evidence="1 2">
    <name type="scientific">Blepharisma stoltei</name>
    <dbReference type="NCBI Taxonomy" id="1481888"/>
    <lineage>
        <taxon>Eukaryota</taxon>
        <taxon>Sar</taxon>
        <taxon>Alveolata</taxon>
        <taxon>Ciliophora</taxon>
        <taxon>Postciliodesmatophora</taxon>
        <taxon>Heterotrichea</taxon>
        <taxon>Heterotrichida</taxon>
        <taxon>Blepharismidae</taxon>
        <taxon>Blepharisma</taxon>
    </lineage>
</organism>
<dbReference type="EMBL" id="CAJZBQ010000025">
    <property type="protein sequence ID" value="CAG9320542.1"/>
    <property type="molecule type" value="Genomic_DNA"/>
</dbReference>
<keyword evidence="2" id="KW-1185">Reference proteome</keyword>
<sequence>MQKSKDIYSDSDSIFSDFEQAPRNENDIQFIDENTLLYKHYGPRVVMMSPIFQNLNQTRKANLDNSGDMVGTFGGYKIRDLHASPSLNTFGRSIEFKNTRTRNSRTVERKNNIAKFNFSPEEKGIYSEFTVLLSQFEPEDMCELLSCVLRDAKKYMTKPR</sequence>